<proteinExistence type="predicted"/>
<evidence type="ECO:0000313" key="2">
    <source>
        <dbReference type="EMBL" id="UOQ65427.1"/>
    </source>
</evidence>
<dbReference type="SUPFAM" id="SSF69318">
    <property type="entry name" value="Integrin alpha N-terminal domain"/>
    <property type="match status" value="1"/>
</dbReference>
<dbReference type="Gene3D" id="2.130.10.130">
    <property type="entry name" value="Integrin alpha, N-terminal"/>
    <property type="match status" value="2"/>
</dbReference>
<dbReference type="InterPro" id="IPR026444">
    <property type="entry name" value="Secre_tail"/>
</dbReference>
<dbReference type="PANTHER" id="PTHR45460:SF2">
    <property type="entry name" value="ALPHA 1,3 GLUCANASE, GH71 FAMILY (EUROFUNG)"/>
    <property type="match status" value="1"/>
</dbReference>
<dbReference type="Pfam" id="PF13517">
    <property type="entry name" value="FG-GAP_3"/>
    <property type="match status" value="4"/>
</dbReference>
<name>A0ABY4G3H0_9BACT</name>
<sequence length="553" mass="57797">MFVANQVIAQAPVFYNISPAPHSFKQPVTTPVSATLTPAGSASLKVYSSQAGGLRSGATITNNNAISFLPTTPFKAGETLSATLTSLNGAKYAWQFTAAVAGGSGRFESGVATTIDTQSYSQDYLTLVDVDGDSDLDVLVPYYLNRFALGLLRNDGTGNLAPLLDLNVATQRFRPGDIDGDGDLDLVYASKSTGLGVLRNNGTGTFIPTSGTISTSNEVASLALGDVDGDGDLDLVFSEAASKTLQVRLNNGTGSFTGNSQVSISSDAMRIELTDLDNDGDLDALTGYGGTTVGPLNIRLNNGQGQFSGTTELPVGGYRGTIGLADFDDDGDVDIAVPLFQPDGKLSLWRNNGNGTFVKGPDLLIGNAPQVVEIGDVDGDKDLDIITDARGNNSSVNTINLNLNDGTGNFVRQADISTGPYSVDLTLGDMDNDGDLDIVVYSLSGSSNNPTGQIIVHRNAAAILSTAQASRKVPAIGTWPNPVERGAELHFDIPTEANGGKATLYSAFGRLEREQTFQGKTSTLPTAGLAPGIYLLTVTPTGHRSITKRVILR</sequence>
<accession>A0ABY4G3H0</accession>
<dbReference type="Proteomes" id="UP000830401">
    <property type="component" value="Chromosome"/>
</dbReference>
<protein>
    <submittedName>
        <fullName evidence="2">T9SS type A sorting domain-containing protein</fullName>
    </submittedName>
</protein>
<keyword evidence="3" id="KW-1185">Reference proteome</keyword>
<evidence type="ECO:0000256" key="1">
    <source>
        <dbReference type="ARBA" id="ARBA00022729"/>
    </source>
</evidence>
<organism evidence="2 3">
    <name type="scientific">Hymenobacter volaticus</name>
    <dbReference type="NCBI Taxonomy" id="2932254"/>
    <lineage>
        <taxon>Bacteria</taxon>
        <taxon>Pseudomonadati</taxon>
        <taxon>Bacteroidota</taxon>
        <taxon>Cytophagia</taxon>
        <taxon>Cytophagales</taxon>
        <taxon>Hymenobacteraceae</taxon>
        <taxon>Hymenobacter</taxon>
    </lineage>
</organism>
<dbReference type="EMBL" id="CP095061">
    <property type="protein sequence ID" value="UOQ65427.1"/>
    <property type="molecule type" value="Genomic_DNA"/>
</dbReference>
<dbReference type="InterPro" id="IPR028994">
    <property type="entry name" value="Integrin_alpha_N"/>
</dbReference>
<evidence type="ECO:0000313" key="3">
    <source>
        <dbReference type="Proteomes" id="UP000830401"/>
    </source>
</evidence>
<dbReference type="PANTHER" id="PTHR45460">
    <property type="entry name" value="SIMILAR TO CYSTEINE PROTEINASE"/>
    <property type="match status" value="1"/>
</dbReference>
<keyword evidence="1" id="KW-0732">Signal</keyword>
<gene>
    <name evidence="2" type="ORF">MUN86_18025</name>
</gene>
<reference evidence="2" key="1">
    <citation type="submission" date="2022-04" db="EMBL/GenBank/DDBJ databases">
        <title>Hymenobacter sp. isolated from the air.</title>
        <authorList>
            <person name="Won M."/>
            <person name="Lee C.-M."/>
            <person name="Woen H.-Y."/>
            <person name="Kwon S.-W."/>
        </authorList>
    </citation>
    <scope>NUCLEOTIDE SEQUENCE</scope>
    <source>
        <strain evidence="2">5420S-77</strain>
    </source>
</reference>
<dbReference type="RefSeq" id="WP_245119434.1">
    <property type="nucleotide sequence ID" value="NZ_CP095061.1"/>
</dbReference>
<dbReference type="NCBIfam" id="TIGR04183">
    <property type="entry name" value="Por_Secre_tail"/>
    <property type="match status" value="1"/>
</dbReference>
<dbReference type="InterPro" id="IPR013517">
    <property type="entry name" value="FG-GAP"/>
</dbReference>